<feature type="compositionally biased region" description="Low complexity" evidence="1">
    <location>
        <begin position="1"/>
        <end position="19"/>
    </location>
</feature>
<accession>A0A0F0INM9</accession>
<feature type="compositionally biased region" description="Polar residues" evidence="1">
    <location>
        <begin position="26"/>
        <end position="53"/>
    </location>
</feature>
<evidence type="ECO:0000256" key="1">
    <source>
        <dbReference type="SAM" id="MobiDB-lite"/>
    </source>
</evidence>
<dbReference type="Proteomes" id="UP000033540">
    <property type="component" value="Unassembled WGS sequence"/>
</dbReference>
<dbReference type="STRING" id="1403190.A0A0F0INM9"/>
<feature type="region of interest" description="Disordered" evidence="1">
    <location>
        <begin position="1"/>
        <end position="56"/>
    </location>
</feature>
<sequence length="365" mass="40258">MSLPKHTTSTSLSSSPSKQSIRRTTESNVPSRPESTIDRPTTAQQTRTFSQEQQVHEPVANVTFSHTENERLHDISASHPPFQPFFTLIEDASTSEYYHPTVHYIFSDDDTDIVTEAALRSLEPEQNTLPRGGKGNPRATRDQFPQEQGEGAEEDELSNERKESLLPPPIPGVRDNYIILDMDVLAPDDMQHMNTAPGHDVSVGSPGTQSAVPQQQQDSQNHNQHIQKFAVTSAYSLTPTWQVLNTQLVPAPTFENNSSGEHSPNGALMLKIQGTVGLPMTLPGKDKDKDNSIQRLEDMMEQFSKRLGELRQVIEAGEQGYLPGNADEEQMPTEPSNAEDAAVATPEGQNETQTQNADDLVSKVP</sequence>
<feature type="region of interest" description="Disordered" evidence="1">
    <location>
        <begin position="189"/>
        <end position="222"/>
    </location>
</feature>
<dbReference type="AlphaFoldDB" id="A0A0F0INM9"/>
<gene>
    <name evidence="2" type="ORF">P875_00117118</name>
</gene>
<protein>
    <submittedName>
        <fullName evidence="2">Uncharacterized protein</fullName>
    </submittedName>
</protein>
<feature type="region of interest" description="Disordered" evidence="1">
    <location>
        <begin position="120"/>
        <end position="172"/>
    </location>
</feature>
<reference evidence="2 3" key="1">
    <citation type="submission" date="2015-02" db="EMBL/GenBank/DDBJ databases">
        <title>Draft genome sequence of Aspergillus parasiticus SU-1.</title>
        <authorList>
            <person name="Yu J."/>
            <person name="Fedorova N."/>
            <person name="Yin Y."/>
            <person name="Losada L."/>
            <person name="Zafar N."/>
            <person name="Taujale R."/>
            <person name="Ehrlich K.C."/>
            <person name="Bhatnagar D."/>
            <person name="Cleveland T.E."/>
            <person name="Bennett J.W."/>
            <person name="Nierman W.C."/>
        </authorList>
    </citation>
    <scope>NUCLEOTIDE SEQUENCE [LARGE SCALE GENOMIC DNA]</scope>
    <source>
        <strain evidence="3">ATCC 56775 / NRRL 5862 / SRRC 143 / SU-1</strain>
    </source>
</reference>
<comment type="caution">
    <text evidence="2">The sequence shown here is derived from an EMBL/GenBank/DDBJ whole genome shotgun (WGS) entry which is preliminary data.</text>
</comment>
<evidence type="ECO:0000313" key="3">
    <source>
        <dbReference type="Proteomes" id="UP000033540"/>
    </source>
</evidence>
<organism evidence="2 3">
    <name type="scientific">Aspergillus parasiticus (strain ATCC 56775 / NRRL 5862 / SRRC 143 / SU-1)</name>
    <dbReference type="NCBI Taxonomy" id="1403190"/>
    <lineage>
        <taxon>Eukaryota</taxon>
        <taxon>Fungi</taxon>
        <taxon>Dikarya</taxon>
        <taxon>Ascomycota</taxon>
        <taxon>Pezizomycotina</taxon>
        <taxon>Eurotiomycetes</taxon>
        <taxon>Eurotiomycetidae</taxon>
        <taxon>Eurotiales</taxon>
        <taxon>Aspergillaceae</taxon>
        <taxon>Aspergillus</taxon>
        <taxon>Aspergillus subgen. Circumdati</taxon>
    </lineage>
</organism>
<dbReference type="EMBL" id="JZEE01000194">
    <property type="protein sequence ID" value="KJK67458.1"/>
    <property type="molecule type" value="Genomic_DNA"/>
</dbReference>
<name>A0A0F0INM9_ASPPU</name>
<dbReference type="OrthoDB" id="1681166at2759"/>
<feature type="region of interest" description="Disordered" evidence="1">
    <location>
        <begin position="316"/>
        <end position="365"/>
    </location>
</feature>
<evidence type="ECO:0000313" key="2">
    <source>
        <dbReference type="EMBL" id="KJK67458.1"/>
    </source>
</evidence>
<feature type="compositionally biased region" description="Polar residues" evidence="1">
    <location>
        <begin position="347"/>
        <end position="357"/>
    </location>
</feature>
<proteinExistence type="predicted"/>
<feature type="compositionally biased region" description="Low complexity" evidence="1">
    <location>
        <begin position="209"/>
        <end position="222"/>
    </location>
</feature>